<evidence type="ECO:0000256" key="2">
    <source>
        <dbReference type="SAM" id="SignalP"/>
    </source>
</evidence>
<dbReference type="Pfam" id="PF16153">
    <property type="entry name" value="DUF4861"/>
    <property type="match status" value="1"/>
</dbReference>
<evidence type="ECO:0000256" key="1">
    <source>
        <dbReference type="ARBA" id="ARBA00022801"/>
    </source>
</evidence>
<keyword evidence="2" id="KW-0732">Signal</keyword>
<gene>
    <name evidence="3" type="ORF">EQG79_02235</name>
</gene>
<comment type="caution">
    <text evidence="3">The sequence shown here is derived from an EMBL/GenBank/DDBJ whole genome shotgun (WGS) entry which is preliminary data.</text>
</comment>
<evidence type="ECO:0000313" key="4">
    <source>
        <dbReference type="Proteomes" id="UP000290407"/>
    </source>
</evidence>
<dbReference type="InterPro" id="IPR010905">
    <property type="entry name" value="Glyco_hydro_88"/>
</dbReference>
<dbReference type="Gene3D" id="1.50.10.10">
    <property type="match status" value="1"/>
</dbReference>
<evidence type="ECO:0000313" key="3">
    <source>
        <dbReference type="EMBL" id="RYC70988.1"/>
    </source>
</evidence>
<dbReference type="InterPro" id="IPR012341">
    <property type="entry name" value="6hp_glycosidase-like_sf"/>
</dbReference>
<dbReference type="AlphaFoldDB" id="A0A4V1RWP5"/>
<dbReference type="PANTHER" id="PTHR33886:SF8">
    <property type="entry name" value="UNSATURATED RHAMNOGALACTURONAN HYDROLASE (EUROFUNG)"/>
    <property type="match status" value="1"/>
</dbReference>
<sequence length="648" mass="71397">MNSKLLFLFVLMSNLLFAQPEADKRVATLTVAERVLNKGLATIDMGLYPGSLLMHGMAELSIVQKDPKTLSRALELFAQFNSGKIDGRGSFISYKAGGSGAAYLTYLKKSPALTDQVARFAEKMVSEQKRSAEGILTANWAKDSLDQVFIDMAFAVTPYLLYSGLALNKPEYVDKAVFETLELFRVLQDANGLLHQGRGFQGKGVISQDNWSRGNGWGAFGLASLVRDLPDSHPQKKAVNALAKSFFTAVLSHQNKNGLWHQEMTDTSSYVETSGSGLMLYAIGIAIEKKVLDQSYLPAFKKGLSGYMAYIGDDGSVSHTCGSCLCPGKGTKADYKKQGWKFNDQHAFGPAVLAFTQAAKLGIITVDAPTAGYFVTNEASLRKPQTYVRYRPEANGNILWENDRVAFRVYGPPVKDRVSSGIDVWTKSVDYPIADKWYSLNAEGLEYHIDRGEGCDFFHVGFGRGNGGTAIWSNDKPYISQPYATHKILKNTPDEIAFELVFDPWKVDGGPAGQFMVSERKVISMKMGTNFFKVVSTFETDHKGPITVGIGISYANKPEILTDPKTGLLTVWESYLPANGELGTSIIANPALISRFATHKNEQFVLVNVKAGQPITYYVGAGWTKNPHVKTKQQWLTYLENELPKLTF</sequence>
<proteinExistence type="predicted"/>
<dbReference type="GO" id="GO:0005975">
    <property type="term" value="P:carbohydrate metabolic process"/>
    <property type="evidence" value="ECO:0007669"/>
    <property type="project" value="InterPro"/>
</dbReference>
<keyword evidence="1" id="KW-0378">Hydrolase</keyword>
<dbReference type="RefSeq" id="WP_129599650.1">
    <property type="nucleotide sequence ID" value="NZ_SBLB01000001.1"/>
</dbReference>
<dbReference type="Pfam" id="PF07470">
    <property type="entry name" value="Glyco_hydro_88"/>
    <property type="match status" value="1"/>
</dbReference>
<accession>A0A4V1RWP5</accession>
<keyword evidence="4" id="KW-1185">Reference proteome</keyword>
<dbReference type="EMBL" id="SBLB01000001">
    <property type="protein sequence ID" value="RYC70988.1"/>
    <property type="molecule type" value="Genomic_DNA"/>
</dbReference>
<protein>
    <submittedName>
        <fullName evidence="3">DUF4861 domain-containing protein</fullName>
    </submittedName>
</protein>
<dbReference type="InterPro" id="IPR008928">
    <property type="entry name" value="6-hairpin_glycosidase_sf"/>
</dbReference>
<reference evidence="3 4" key="1">
    <citation type="submission" date="2019-01" db="EMBL/GenBank/DDBJ databases">
        <title>Spirosoma flava sp. nov., a propanil-degrading bacterium isolated from herbicide-contaminated soil.</title>
        <authorList>
            <person name="Zhang L."/>
            <person name="Jiang J.-D."/>
        </authorList>
    </citation>
    <scope>NUCLEOTIDE SEQUENCE [LARGE SCALE GENOMIC DNA]</scope>
    <source>
        <strain evidence="3 4">TY50</strain>
    </source>
</reference>
<name>A0A4V1RWP5_9BACT</name>
<feature type="signal peptide" evidence="2">
    <location>
        <begin position="1"/>
        <end position="18"/>
    </location>
</feature>
<dbReference type="SUPFAM" id="SSF48208">
    <property type="entry name" value="Six-hairpin glycosidases"/>
    <property type="match status" value="1"/>
</dbReference>
<feature type="chain" id="PRO_5020888758" evidence="2">
    <location>
        <begin position="19"/>
        <end position="648"/>
    </location>
</feature>
<dbReference type="InterPro" id="IPR052043">
    <property type="entry name" value="PolySaccharide_Degr_Enz"/>
</dbReference>
<dbReference type="PANTHER" id="PTHR33886">
    <property type="entry name" value="UNSATURATED RHAMNOGALACTURONAN HYDROLASE (EUROFUNG)"/>
    <property type="match status" value="1"/>
</dbReference>
<dbReference type="Proteomes" id="UP000290407">
    <property type="component" value="Unassembled WGS sequence"/>
</dbReference>
<dbReference type="GO" id="GO:0016787">
    <property type="term" value="F:hydrolase activity"/>
    <property type="evidence" value="ECO:0007669"/>
    <property type="project" value="UniProtKB-KW"/>
</dbReference>
<dbReference type="InterPro" id="IPR032342">
    <property type="entry name" value="DUF4861"/>
</dbReference>
<organism evidence="3 4">
    <name type="scientific">Spirosoma sordidisoli</name>
    <dbReference type="NCBI Taxonomy" id="2502893"/>
    <lineage>
        <taxon>Bacteria</taxon>
        <taxon>Pseudomonadati</taxon>
        <taxon>Bacteroidota</taxon>
        <taxon>Cytophagia</taxon>
        <taxon>Cytophagales</taxon>
        <taxon>Cytophagaceae</taxon>
        <taxon>Spirosoma</taxon>
    </lineage>
</organism>